<dbReference type="Proteomes" id="UP000002892">
    <property type="component" value="Chromosome"/>
</dbReference>
<keyword evidence="6" id="KW-0443">Lipid metabolism</keyword>
<evidence type="ECO:0000256" key="7">
    <source>
        <dbReference type="SAM" id="SignalP"/>
    </source>
</evidence>
<evidence type="ECO:0000259" key="8">
    <source>
        <dbReference type="PROSITE" id="PS50035"/>
    </source>
</evidence>
<dbReference type="InterPro" id="IPR051406">
    <property type="entry name" value="PLD_domain"/>
</dbReference>
<sequence length="185" mass="20538">MKKLIIPLLLFVTLSLSGCSSLSTTASAQTSAVPQVEYYFTKAQQHPEKALESQINSAKSTLDIAIYSLTKKDIVESIITAKKRGVNVRIITDRTEAKTKAQGSELSLLKRAGIPIKENTHSGLMHMKVSIIDKSVLTTGSYNYTQNASTENDEVLVIIHDSGIAAKWTDEFQQMWDDKKNYQEI</sequence>
<dbReference type="GO" id="GO:0016042">
    <property type="term" value="P:lipid catabolic process"/>
    <property type="evidence" value="ECO:0007669"/>
    <property type="project" value="UniProtKB-KW"/>
</dbReference>
<dbReference type="GO" id="GO:0006793">
    <property type="term" value="P:phosphorus metabolic process"/>
    <property type="evidence" value="ECO:0007669"/>
    <property type="project" value="UniProtKB-ARBA"/>
</dbReference>
<dbReference type="eggNOG" id="COG1502">
    <property type="taxonomic scope" value="Bacteria"/>
</dbReference>
<reference evidence="9 10" key="1">
    <citation type="journal article" date="2012" name="J. Bacteriol.">
        <title>Complete genome sequences of Desulfosporosinus orientis DSM765T, Desulfosporosinus youngiae DSM17734T, Desulfosporosinus meridiei DSM13257T, and Desulfosporosinus acidiphilus DSM22704T.</title>
        <authorList>
            <person name="Pester M."/>
            <person name="Brambilla E."/>
            <person name="Alazard D."/>
            <person name="Rattei T."/>
            <person name="Weinmaier T."/>
            <person name="Han J."/>
            <person name="Lucas S."/>
            <person name="Lapidus A."/>
            <person name="Cheng J.F."/>
            <person name="Goodwin L."/>
            <person name="Pitluck S."/>
            <person name="Peters L."/>
            <person name="Ovchinnikova G."/>
            <person name="Teshima H."/>
            <person name="Detter J.C."/>
            <person name="Han C.S."/>
            <person name="Tapia R."/>
            <person name="Land M.L."/>
            <person name="Hauser L."/>
            <person name="Kyrpides N.C."/>
            <person name="Ivanova N.N."/>
            <person name="Pagani I."/>
            <person name="Huntmann M."/>
            <person name="Wei C.L."/>
            <person name="Davenport K.W."/>
            <person name="Daligault H."/>
            <person name="Chain P.S."/>
            <person name="Chen A."/>
            <person name="Mavromatis K."/>
            <person name="Markowitz V."/>
            <person name="Szeto E."/>
            <person name="Mikhailova N."/>
            <person name="Pati A."/>
            <person name="Wagner M."/>
            <person name="Woyke T."/>
            <person name="Ollivier B."/>
            <person name="Klenk H.P."/>
            <person name="Spring S."/>
            <person name="Loy A."/>
        </authorList>
    </citation>
    <scope>NUCLEOTIDE SEQUENCE [LARGE SCALE GENOMIC DNA]</scope>
    <source>
        <strain evidence="10">DSM 22704 / JCM 16185 / SJ4</strain>
    </source>
</reference>
<evidence type="ECO:0000256" key="1">
    <source>
        <dbReference type="ARBA" id="ARBA00000798"/>
    </source>
</evidence>
<evidence type="ECO:0000256" key="3">
    <source>
        <dbReference type="ARBA" id="ARBA00012027"/>
    </source>
</evidence>
<evidence type="ECO:0000313" key="9">
    <source>
        <dbReference type="EMBL" id="AFM41958.1"/>
    </source>
</evidence>
<gene>
    <name evidence="9" type="ordered locus">Desaci_3050</name>
</gene>
<evidence type="ECO:0000313" key="10">
    <source>
        <dbReference type="Proteomes" id="UP000002892"/>
    </source>
</evidence>
<dbReference type="HOGENOM" id="CLU_080814_2_1_9"/>
<evidence type="ECO:0000256" key="5">
    <source>
        <dbReference type="ARBA" id="ARBA00022963"/>
    </source>
</evidence>
<dbReference type="PROSITE" id="PS50035">
    <property type="entry name" value="PLD"/>
    <property type="match status" value="1"/>
</dbReference>
<dbReference type="PANTHER" id="PTHR43856">
    <property type="entry name" value="CARDIOLIPIN HYDROLASE"/>
    <property type="match status" value="1"/>
</dbReference>
<dbReference type="Pfam" id="PF13091">
    <property type="entry name" value="PLDc_2"/>
    <property type="match status" value="1"/>
</dbReference>
<dbReference type="STRING" id="646529.Desaci_3050"/>
<dbReference type="GO" id="GO:0016891">
    <property type="term" value="F:RNA endonuclease activity producing 5'-phosphomonoesters, hydrolytic mechanism"/>
    <property type="evidence" value="ECO:0007669"/>
    <property type="project" value="TreeGrafter"/>
</dbReference>
<organism evidence="9 10">
    <name type="scientific">Desulfosporosinus acidiphilus (strain DSM 22704 / JCM 16185 / SJ4)</name>
    <dbReference type="NCBI Taxonomy" id="646529"/>
    <lineage>
        <taxon>Bacteria</taxon>
        <taxon>Bacillati</taxon>
        <taxon>Bacillota</taxon>
        <taxon>Clostridia</taxon>
        <taxon>Eubacteriales</taxon>
        <taxon>Desulfitobacteriaceae</taxon>
        <taxon>Desulfosporosinus</taxon>
    </lineage>
</organism>
<evidence type="ECO:0000256" key="4">
    <source>
        <dbReference type="ARBA" id="ARBA00022801"/>
    </source>
</evidence>
<comment type="similarity">
    <text evidence="2">Belongs to the phospholipase D family.</text>
</comment>
<dbReference type="InterPro" id="IPR025202">
    <property type="entry name" value="PLD-like_dom"/>
</dbReference>
<dbReference type="AlphaFoldDB" id="I4D834"/>
<dbReference type="OrthoDB" id="281759at2"/>
<dbReference type="KEGG" id="dai:Desaci_3050"/>
<feature type="signal peptide" evidence="7">
    <location>
        <begin position="1"/>
        <end position="28"/>
    </location>
</feature>
<protein>
    <recommendedName>
        <fullName evidence="3">phospholipase D</fullName>
        <ecNumber evidence="3">3.1.4.4</ecNumber>
    </recommendedName>
</protein>
<dbReference type="PANTHER" id="PTHR43856:SF1">
    <property type="entry name" value="MITOCHONDRIAL CARDIOLIPIN HYDROLASE"/>
    <property type="match status" value="1"/>
</dbReference>
<proteinExistence type="inferred from homology"/>
<comment type="catalytic activity">
    <reaction evidence="1">
        <text>a 1,2-diacyl-sn-glycero-3-phosphocholine + H2O = a 1,2-diacyl-sn-glycero-3-phosphate + choline + H(+)</text>
        <dbReference type="Rhea" id="RHEA:14445"/>
        <dbReference type="ChEBI" id="CHEBI:15354"/>
        <dbReference type="ChEBI" id="CHEBI:15377"/>
        <dbReference type="ChEBI" id="CHEBI:15378"/>
        <dbReference type="ChEBI" id="CHEBI:57643"/>
        <dbReference type="ChEBI" id="CHEBI:58608"/>
        <dbReference type="EC" id="3.1.4.4"/>
    </reaction>
</comment>
<accession>I4D834</accession>
<dbReference type="RefSeq" id="WP_014827951.1">
    <property type="nucleotide sequence ID" value="NC_018068.1"/>
</dbReference>
<keyword evidence="4" id="KW-0378">Hydrolase</keyword>
<keyword evidence="5" id="KW-0442">Lipid degradation</keyword>
<feature type="domain" description="PLD phosphodiesterase" evidence="8">
    <location>
        <begin position="121"/>
        <end position="148"/>
    </location>
</feature>
<keyword evidence="10" id="KW-1185">Reference proteome</keyword>
<dbReference type="EMBL" id="CP003639">
    <property type="protein sequence ID" value="AFM41958.1"/>
    <property type="molecule type" value="Genomic_DNA"/>
</dbReference>
<dbReference type="SUPFAM" id="SSF56024">
    <property type="entry name" value="Phospholipase D/nuclease"/>
    <property type="match status" value="1"/>
</dbReference>
<dbReference type="GO" id="GO:0004630">
    <property type="term" value="F:phospholipase D activity"/>
    <property type="evidence" value="ECO:0007669"/>
    <property type="project" value="UniProtKB-EC"/>
</dbReference>
<evidence type="ECO:0000256" key="6">
    <source>
        <dbReference type="ARBA" id="ARBA00023098"/>
    </source>
</evidence>
<name>I4D834_DESAJ</name>
<evidence type="ECO:0000256" key="2">
    <source>
        <dbReference type="ARBA" id="ARBA00008664"/>
    </source>
</evidence>
<keyword evidence="7" id="KW-0732">Signal</keyword>
<dbReference type="InterPro" id="IPR001736">
    <property type="entry name" value="PLipase_D/transphosphatidylase"/>
</dbReference>
<dbReference type="EC" id="3.1.4.4" evidence="3"/>
<dbReference type="CDD" id="cd09170">
    <property type="entry name" value="PLDc_Nuc"/>
    <property type="match status" value="1"/>
</dbReference>
<dbReference type="PROSITE" id="PS51257">
    <property type="entry name" value="PROKAR_LIPOPROTEIN"/>
    <property type="match status" value="1"/>
</dbReference>
<feature type="chain" id="PRO_5003687812" description="phospholipase D" evidence="7">
    <location>
        <begin position="29"/>
        <end position="185"/>
    </location>
</feature>
<dbReference type="Gene3D" id="3.30.870.10">
    <property type="entry name" value="Endonuclease Chain A"/>
    <property type="match status" value="1"/>
</dbReference>